<gene>
    <name evidence="2" type="ORF">PR048_016718</name>
</gene>
<feature type="region of interest" description="Disordered" evidence="1">
    <location>
        <begin position="64"/>
        <end position="94"/>
    </location>
</feature>
<dbReference type="Proteomes" id="UP001159363">
    <property type="component" value="Chromosome 5"/>
</dbReference>
<dbReference type="EMBL" id="JARBHB010000006">
    <property type="protein sequence ID" value="KAJ8880252.1"/>
    <property type="molecule type" value="Genomic_DNA"/>
</dbReference>
<keyword evidence="3" id="KW-1185">Reference proteome</keyword>
<accession>A0ABQ9H7K5</accession>
<organism evidence="2 3">
    <name type="scientific">Dryococelus australis</name>
    <dbReference type="NCBI Taxonomy" id="614101"/>
    <lineage>
        <taxon>Eukaryota</taxon>
        <taxon>Metazoa</taxon>
        <taxon>Ecdysozoa</taxon>
        <taxon>Arthropoda</taxon>
        <taxon>Hexapoda</taxon>
        <taxon>Insecta</taxon>
        <taxon>Pterygota</taxon>
        <taxon>Neoptera</taxon>
        <taxon>Polyneoptera</taxon>
        <taxon>Phasmatodea</taxon>
        <taxon>Verophasmatodea</taxon>
        <taxon>Anareolatae</taxon>
        <taxon>Phasmatidae</taxon>
        <taxon>Eurycanthinae</taxon>
        <taxon>Dryococelus</taxon>
    </lineage>
</organism>
<evidence type="ECO:0000256" key="1">
    <source>
        <dbReference type="SAM" id="MobiDB-lite"/>
    </source>
</evidence>
<reference evidence="2 3" key="1">
    <citation type="submission" date="2023-02" db="EMBL/GenBank/DDBJ databases">
        <title>LHISI_Scaffold_Assembly.</title>
        <authorList>
            <person name="Stuart O.P."/>
            <person name="Cleave R."/>
            <person name="Magrath M.J.L."/>
            <person name="Mikheyev A.S."/>
        </authorList>
    </citation>
    <scope>NUCLEOTIDE SEQUENCE [LARGE SCALE GENOMIC DNA]</scope>
    <source>
        <strain evidence="2">Daus_M_001</strain>
        <tissue evidence="2">Leg muscle</tissue>
    </source>
</reference>
<feature type="compositionally biased region" description="Polar residues" evidence="1">
    <location>
        <begin position="75"/>
        <end position="89"/>
    </location>
</feature>
<feature type="compositionally biased region" description="Basic and acidic residues" evidence="1">
    <location>
        <begin position="141"/>
        <end position="158"/>
    </location>
</feature>
<evidence type="ECO:0000313" key="2">
    <source>
        <dbReference type="EMBL" id="KAJ8880252.1"/>
    </source>
</evidence>
<protein>
    <submittedName>
        <fullName evidence="2">Uncharacterized protein</fullName>
    </submittedName>
</protein>
<sequence length="320" mass="35688">MYRTCTSFKVVTEVIHCSLPAMTQTDNSDINVRHLSSKCCDNVLPRIKRFPILLDARVGRLARDEGRERRHKVAPSNSRARASTTSPTAVHTGHRAPEYTDSCIMCLFPRTPAARSRRVSASKQKLDRIHAQHSPGVISEWPDRKPNPGPPERESSELPLRHLARRTLQFASFRGNVRHTSSYMVIVTVSLLAYHLIDPGSIPGLATADFMWESCRTMPFVGGYSRGSPVSPALSFRHCSMLTSITLIGSQDLDDIHGDSSPFLLQPFHELSKGFWPRLTSPHPAIQFVPRMFCRVEVGALGRPVQSANIVVVVRLHISP</sequence>
<name>A0ABQ9H7K5_9NEOP</name>
<feature type="region of interest" description="Disordered" evidence="1">
    <location>
        <begin position="123"/>
        <end position="158"/>
    </location>
</feature>
<proteinExistence type="predicted"/>
<evidence type="ECO:0000313" key="3">
    <source>
        <dbReference type="Proteomes" id="UP001159363"/>
    </source>
</evidence>
<comment type="caution">
    <text evidence="2">The sequence shown here is derived from an EMBL/GenBank/DDBJ whole genome shotgun (WGS) entry which is preliminary data.</text>
</comment>